<name>A0ABT3QDD2_9PROT</name>
<dbReference type="EMBL" id="JAPIUZ010000001">
    <property type="protein sequence ID" value="MCX2563276.1"/>
    <property type="molecule type" value="Genomic_DNA"/>
</dbReference>
<gene>
    <name evidence="2" type="ORF">OQ497_04770</name>
</gene>
<evidence type="ECO:0000256" key="1">
    <source>
        <dbReference type="SAM" id="SignalP"/>
    </source>
</evidence>
<reference evidence="2 3" key="1">
    <citation type="submission" date="2022-11" db="EMBL/GenBank/DDBJ databases">
        <title>Genome sequencing of Acetobacter type strain.</title>
        <authorList>
            <person name="Heo J."/>
            <person name="Lee D."/>
            <person name="Han B.-H."/>
            <person name="Hong S.-B."/>
            <person name="Kwon S.-W."/>
        </authorList>
    </citation>
    <scope>NUCLEOTIDE SEQUENCE [LARGE SCALE GENOMIC DNA]</scope>
    <source>
        <strain evidence="2 3">KACC 21253</strain>
    </source>
</reference>
<dbReference type="Gene3D" id="2.60.40.4110">
    <property type="entry name" value="Protein of unknown function DUF4354"/>
    <property type="match status" value="1"/>
</dbReference>
<dbReference type="Proteomes" id="UP001301152">
    <property type="component" value="Unassembled WGS sequence"/>
</dbReference>
<comment type="caution">
    <text evidence="2">The sequence shown here is derived from an EMBL/GenBank/DDBJ whole genome shotgun (WGS) entry which is preliminary data.</text>
</comment>
<sequence length="133" mass="14263">MKFSAYIIAASLLLGSVTSAYANAYDSISVYAIEKSHGSIATGSNTAYVKTYNITISNLSDTEADLSKICLKAYSAENKELRLDTVDANLVTGFLKKGQPATGTAIFASHDDIISKPVIVKLSDNCNFVRISR</sequence>
<accession>A0ABT3QDD2</accession>
<evidence type="ECO:0000313" key="3">
    <source>
        <dbReference type="Proteomes" id="UP001301152"/>
    </source>
</evidence>
<evidence type="ECO:0000313" key="2">
    <source>
        <dbReference type="EMBL" id="MCX2563276.1"/>
    </source>
</evidence>
<dbReference type="RefSeq" id="WP_086555213.1">
    <property type="nucleotide sequence ID" value="NZ_JAERLA010000003.1"/>
</dbReference>
<keyword evidence="3" id="KW-1185">Reference proteome</keyword>
<dbReference type="Pfam" id="PF14263">
    <property type="entry name" value="DUF4354"/>
    <property type="match status" value="1"/>
</dbReference>
<protein>
    <submittedName>
        <fullName evidence="2">DUF4354 family protein</fullName>
    </submittedName>
</protein>
<feature type="chain" id="PRO_5045447046" evidence="1">
    <location>
        <begin position="23"/>
        <end position="133"/>
    </location>
</feature>
<organism evidence="2 3">
    <name type="scientific">Acetobacter thailandicus</name>
    <dbReference type="NCBI Taxonomy" id="1502842"/>
    <lineage>
        <taxon>Bacteria</taxon>
        <taxon>Pseudomonadati</taxon>
        <taxon>Pseudomonadota</taxon>
        <taxon>Alphaproteobacteria</taxon>
        <taxon>Acetobacterales</taxon>
        <taxon>Acetobacteraceae</taxon>
        <taxon>Acetobacter</taxon>
    </lineage>
</organism>
<proteinExistence type="predicted"/>
<feature type="signal peptide" evidence="1">
    <location>
        <begin position="1"/>
        <end position="22"/>
    </location>
</feature>
<keyword evidence="1" id="KW-0732">Signal</keyword>
<dbReference type="InterPro" id="IPR025581">
    <property type="entry name" value="DUF4354"/>
</dbReference>